<feature type="compositionally biased region" description="Polar residues" evidence="2">
    <location>
        <begin position="546"/>
        <end position="559"/>
    </location>
</feature>
<dbReference type="Gene3D" id="2.30.30.190">
    <property type="entry name" value="CAP Gly-rich-like domain"/>
    <property type="match status" value="1"/>
</dbReference>
<dbReference type="PANTHER" id="PTHR23159">
    <property type="entry name" value="CENTROSOMAL PROTEIN 2"/>
    <property type="match status" value="1"/>
</dbReference>
<feature type="compositionally biased region" description="Polar residues" evidence="2">
    <location>
        <begin position="472"/>
        <end position="483"/>
    </location>
</feature>
<feature type="compositionally biased region" description="Polar residues" evidence="2">
    <location>
        <begin position="401"/>
        <end position="414"/>
    </location>
</feature>
<name>A0A9D4CGH7_DREPO</name>
<evidence type="ECO:0000313" key="4">
    <source>
        <dbReference type="EMBL" id="KAH3724133.1"/>
    </source>
</evidence>
<sequence>MAMYKQHKTRTAYILEDETKNSGVAKAEQFLRGQQRPSSPQHSTYPQTRATNSHPTYPQARARMDMAAGEPDVELENSLHLSNKYEDLVRSQINLTDGTMSGNESDTESKGRRSDFPDVDGRGTPVGADSAKLYQDGDDTALKTLDMGHIDNEYKNLILDDYLEKLSAHSSDSRRRSDASRDGKMSPAVVDDVLGNGHSRTPIYSTESPVHSKHSSAHSSSRHTPMDNYVRPESSGSLHSKHSSARLTPTNVDDIVRALSAQSQHSFHSSARQTPTNVREPSLHDSPAVSSVHSANSVSHHVLEDLIGDALGPESSKEGSQANSISGRPDSVSSHYSNDSNRQILDDLIKDAFNYDSRKPLSASREGSMNGSRPRTPTPQEQISDVLNPSDRHSPIRREYLNSSPYNSHPASTHSFKEGSPQGPGQGSKPGSTHGSQQGSTHGSQPGSRPDSRADSLSSSRSGSQQGFVPGTGTNSAHSSQRVTPHRDLISSALRASQEKLYLETDVRKLVESDYGGSNASNQGSRPQSLTSEQELSQYYDGSQVNRAGSSQKIGSASSLPVIGTSPGVLGVKRSQTPDGHVRVPAGPVGPIMKGRTPPRTPLSNASSRTVTPVNMETETERNLREQIRDLDGVILNQRKMLLTQEDELSEVRKQLASAQADVKRLQTDLDLVTSRPSPGPQIAEIKRQVSDLTDERNQLQRELTQLKDELRRKNEPGLNSYNPNSPSALQRRIDELKGQVQDLQEANEAAVSDMQAAERRVKELAADNERLRVTRGDRAQELEAENRTLKTELTRLKEHAASYNEASDYRTKIELQQVKEDNRNLRERNYQLHDDNIRLREELSNLRKSLELVDSSRKVYRDDARRSTRVTENFDRKEVPEQESSNYHSNRKTEPLVERRVNTSYPGTRQVYTSKSLYETRVDSLQELPANTDRFLKTDSFRDDSFRSGPEGGSDDKYSGTQSYGSALGHEKTSLLSSAKDFTRSRDFSDLDLGKHQRTTSAELDYRSLPLPLYKSDFSKTTPALFGRSRGERSVLDREDNYRRKDNSRIGHSHELRQKVLSAPPLYADDGNSSDTPTDILVNVKPIDKIPSSSWSRRQRRGSAGSDGSDSSFSDIDEQIQSAARKRSKSADSRELLRRMGPTGGPDAPGEKTLSRTLSPAPSGLRSITPRPLATQHNKGALSLSTSLNSLTQGLRPFAPRSAQDLQINDVIKFSRQGGKLSQGTIKFIGHLPGRGDIYLGVELDKEDGKHDGIFEAIRYFQCKPNKGVFVAYNKVVMAWTGY</sequence>
<feature type="region of interest" description="Disordered" evidence="2">
    <location>
        <begin position="31"/>
        <end position="71"/>
    </location>
</feature>
<feature type="compositionally biased region" description="Polar residues" evidence="2">
    <location>
        <begin position="516"/>
        <end position="534"/>
    </location>
</feature>
<dbReference type="Gene3D" id="1.20.5.1700">
    <property type="match status" value="1"/>
</dbReference>
<dbReference type="SUPFAM" id="SSF74924">
    <property type="entry name" value="Cap-Gly domain"/>
    <property type="match status" value="1"/>
</dbReference>
<protein>
    <recommendedName>
        <fullName evidence="3">CAP-Gly domain-containing protein</fullName>
    </recommendedName>
</protein>
<feature type="compositionally biased region" description="Low complexity" evidence="2">
    <location>
        <begin position="262"/>
        <end position="271"/>
    </location>
</feature>
<comment type="caution">
    <text evidence="4">The sequence shown here is derived from an EMBL/GenBank/DDBJ whole genome shotgun (WGS) entry which is preliminary data.</text>
</comment>
<evidence type="ECO:0000313" key="5">
    <source>
        <dbReference type="Proteomes" id="UP000828390"/>
    </source>
</evidence>
<feature type="compositionally biased region" description="Basic and acidic residues" evidence="2">
    <location>
        <begin position="107"/>
        <end position="121"/>
    </location>
</feature>
<dbReference type="Pfam" id="PF01302">
    <property type="entry name" value="CAP_GLY"/>
    <property type="match status" value="1"/>
</dbReference>
<proteinExistence type="predicted"/>
<gene>
    <name evidence="4" type="ORF">DPMN_049943</name>
</gene>
<feature type="compositionally biased region" description="Polar residues" evidence="2">
    <location>
        <begin position="198"/>
        <end position="207"/>
    </location>
</feature>
<feature type="region of interest" description="Disordered" evidence="2">
    <location>
        <begin position="862"/>
        <end position="909"/>
    </location>
</feature>
<feature type="compositionally biased region" description="Polar residues" evidence="2">
    <location>
        <begin position="318"/>
        <end position="338"/>
    </location>
</feature>
<feature type="domain" description="CAP-Gly" evidence="3">
    <location>
        <begin position="1231"/>
        <end position="1273"/>
    </location>
</feature>
<feature type="compositionally biased region" description="Basic and acidic residues" evidence="2">
    <location>
        <begin position="1130"/>
        <end position="1139"/>
    </location>
</feature>
<evidence type="ECO:0000256" key="1">
    <source>
        <dbReference type="SAM" id="Coils"/>
    </source>
</evidence>
<feature type="compositionally biased region" description="Basic and acidic residues" evidence="2">
    <location>
        <begin position="892"/>
        <end position="902"/>
    </location>
</feature>
<feature type="compositionally biased region" description="Polar residues" evidence="2">
    <location>
        <begin position="35"/>
        <end position="56"/>
    </location>
</feature>
<dbReference type="InterPro" id="IPR036859">
    <property type="entry name" value="CAP-Gly_dom_sf"/>
</dbReference>
<dbReference type="PANTHER" id="PTHR23159:SF31">
    <property type="entry name" value="CENTROSOME-ASSOCIATED PROTEIN CEP250 ISOFORM X1"/>
    <property type="match status" value="1"/>
</dbReference>
<feature type="region of interest" description="Disordered" evidence="2">
    <location>
        <begin position="168"/>
        <end position="246"/>
    </location>
</feature>
<feature type="compositionally biased region" description="Polar residues" evidence="2">
    <location>
        <begin position="602"/>
        <end position="617"/>
    </location>
</feature>
<feature type="region of interest" description="Disordered" evidence="2">
    <location>
        <begin position="546"/>
        <end position="622"/>
    </location>
</feature>
<keyword evidence="5" id="KW-1185">Reference proteome</keyword>
<accession>A0A9D4CGH7</accession>
<dbReference type="PROSITE" id="PS50245">
    <property type="entry name" value="CAP_GLY_2"/>
    <property type="match status" value="1"/>
</dbReference>
<keyword evidence="1" id="KW-0175">Coiled coil</keyword>
<feature type="region of interest" description="Disordered" evidence="2">
    <location>
        <begin position="262"/>
        <end position="295"/>
    </location>
</feature>
<feature type="coiled-coil region" evidence="1">
    <location>
        <begin position="642"/>
        <end position="836"/>
    </location>
</feature>
<feature type="compositionally biased region" description="Polar residues" evidence="2">
    <location>
        <begin position="93"/>
        <end position="104"/>
    </location>
</feature>
<dbReference type="InterPro" id="IPR000938">
    <property type="entry name" value="CAP-Gly_domain"/>
</dbReference>
<feature type="compositionally biased region" description="Polar residues" evidence="2">
    <location>
        <begin position="433"/>
        <end position="447"/>
    </location>
</feature>
<evidence type="ECO:0000256" key="2">
    <source>
        <dbReference type="SAM" id="MobiDB-lite"/>
    </source>
</evidence>
<reference evidence="4" key="1">
    <citation type="journal article" date="2019" name="bioRxiv">
        <title>The Genome of the Zebra Mussel, Dreissena polymorpha: A Resource for Invasive Species Research.</title>
        <authorList>
            <person name="McCartney M.A."/>
            <person name="Auch B."/>
            <person name="Kono T."/>
            <person name="Mallez S."/>
            <person name="Zhang Y."/>
            <person name="Obille A."/>
            <person name="Becker A."/>
            <person name="Abrahante J.E."/>
            <person name="Garbe J."/>
            <person name="Badalamenti J.P."/>
            <person name="Herman A."/>
            <person name="Mangelson H."/>
            <person name="Liachko I."/>
            <person name="Sullivan S."/>
            <person name="Sone E.D."/>
            <person name="Koren S."/>
            <person name="Silverstein K.A.T."/>
            <person name="Beckman K.B."/>
            <person name="Gohl D.M."/>
        </authorList>
    </citation>
    <scope>NUCLEOTIDE SEQUENCE</scope>
    <source>
        <strain evidence="4">Duluth1</strain>
        <tissue evidence="4">Whole animal</tissue>
    </source>
</reference>
<evidence type="ECO:0000259" key="3">
    <source>
        <dbReference type="PROSITE" id="PS50245"/>
    </source>
</evidence>
<feature type="region of interest" description="Disordered" evidence="2">
    <location>
        <begin position="93"/>
        <end position="133"/>
    </location>
</feature>
<feature type="compositionally biased region" description="Polar residues" evidence="2">
    <location>
        <begin position="365"/>
        <end position="387"/>
    </location>
</feature>
<feature type="compositionally biased region" description="Low complexity" evidence="2">
    <location>
        <begin position="286"/>
        <end position="295"/>
    </location>
</feature>
<feature type="region of interest" description="Disordered" evidence="2">
    <location>
        <begin position="1029"/>
        <end position="1177"/>
    </location>
</feature>
<dbReference type="SMART" id="SM01052">
    <property type="entry name" value="CAP_GLY"/>
    <property type="match status" value="1"/>
</dbReference>
<organism evidence="4 5">
    <name type="scientific">Dreissena polymorpha</name>
    <name type="common">Zebra mussel</name>
    <name type="synonym">Mytilus polymorpha</name>
    <dbReference type="NCBI Taxonomy" id="45954"/>
    <lineage>
        <taxon>Eukaryota</taxon>
        <taxon>Metazoa</taxon>
        <taxon>Spiralia</taxon>
        <taxon>Lophotrochozoa</taxon>
        <taxon>Mollusca</taxon>
        <taxon>Bivalvia</taxon>
        <taxon>Autobranchia</taxon>
        <taxon>Heteroconchia</taxon>
        <taxon>Euheterodonta</taxon>
        <taxon>Imparidentia</taxon>
        <taxon>Neoheterodontei</taxon>
        <taxon>Myida</taxon>
        <taxon>Dreissenoidea</taxon>
        <taxon>Dreissenidae</taxon>
        <taxon>Dreissena</taxon>
    </lineage>
</organism>
<feature type="compositionally biased region" description="Basic and acidic residues" evidence="2">
    <location>
        <begin position="1030"/>
        <end position="1059"/>
    </location>
</feature>
<feature type="compositionally biased region" description="Basic and acidic residues" evidence="2">
    <location>
        <begin position="390"/>
        <end position="400"/>
    </location>
</feature>
<feature type="region of interest" description="Disordered" evidence="2">
    <location>
        <begin position="941"/>
        <end position="967"/>
    </location>
</feature>
<feature type="compositionally biased region" description="Low complexity" evidence="2">
    <location>
        <begin position="1093"/>
        <end position="1115"/>
    </location>
</feature>
<feature type="region of interest" description="Disordered" evidence="2">
    <location>
        <begin position="359"/>
        <end position="485"/>
    </location>
</feature>
<feature type="compositionally biased region" description="Basic and acidic residues" evidence="2">
    <location>
        <begin position="168"/>
        <end position="184"/>
    </location>
</feature>
<feature type="compositionally biased region" description="Low complexity" evidence="2">
    <location>
        <begin position="455"/>
        <end position="464"/>
    </location>
</feature>
<reference evidence="4" key="2">
    <citation type="submission" date="2020-11" db="EMBL/GenBank/DDBJ databases">
        <authorList>
            <person name="McCartney M.A."/>
            <person name="Auch B."/>
            <person name="Kono T."/>
            <person name="Mallez S."/>
            <person name="Becker A."/>
            <person name="Gohl D.M."/>
            <person name="Silverstein K.A.T."/>
            <person name="Koren S."/>
            <person name="Bechman K.B."/>
            <person name="Herman A."/>
            <person name="Abrahante J.E."/>
            <person name="Garbe J."/>
        </authorList>
    </citation>
    <scope>NUCLEOTIDE SEQUENCE</scope>
    <source>
        <strain evidence="4">Duluth1</strain>
        <tissue evidence="4">Whole animal</tissue>
    </source>
</reference>
<feature type="region of interest" description="Disordered" evidence="2">
    <location>
        <begin position="310"/>
        <end position="338"/>
    </location>
</feature>
<dbReference type="Proteomes" id="UP000828390">
    <property type="component" value="Unassembled WGS sequence"/>
</dbReference>
<feature type="region of interest" description="Disordered" evidence="2">
    <location>
        <begin position="514"/>
        <end position="534"/>
    </location>
</feature>
<dbReference type="EMBL" id="JAIWYP010000012">
    <property type="protein sequence ID" value="KAH3724133.1"/>
    <property type="molecule type" value="Genomic_DNA"/>
</dbReference>